<feature type="domain" description="HTH marR-type" evidence="1">
    <location>
        <begin position="25"/>
        <end position="164"/>
    </location>
</feature>
<dbReference type="Pfam" id="PF12802">
    <property type="entry name" value="MarR_2"/>
    <property type="match status" value="1"/>
</dbReference>
<dbReference type="SMART" id="SM00347">
    <property type="entry name" value="HTH_MARR"/>
    <property type="match status" value="1"/>
</dbReference>
<dbReference type="PRINTS" id="PR00598">
    <property type="entry name" value="HTHMARR"/>
</dbReference>
<dbReference type="RefSeq" id="WP_160952146.1">
    <property type="nucleotide sequence ID" value="NZ_WWEQ01000004.1"/>
</dbReference>
<comment type="caution">
    <text evidence="2">The sequence shown here is derived from an EMBL/GenBank/DDBJ whole genome shotgun (WGS) entry which is preliminary data.</text>
</comment>
<sequence length="178" mass="19592">MLPDSLIELFELSGADDFPQEGSQRHDLAALVHASMTQATLIRTASTRFAHAHDLNLVDFNVLGAVVAGTGSNITVTPGYISEQLALSASTLTSILERLTDRGLLMRDRDESDKRRIAIYYTEEAAHLILRYYREVGRAYEEFFGGLDADALAAVTETAKELNRANARAGELVTRAEY</sequence>
<evidence type="ECO:0000259" key="1">
    <source>
        <dbReference type="PROSITE" id="PS50995"/>
    </source>
</evidence>
<dbReference type="InterPro" id="IPR036390">
    <property type="entry name" value="WH_DNA-bd_sf"/>
</dbReference>
<accession>A0A6N9H4V2</accession>
<dbReference type="AlphaFoldDB" id="A0A6N9H4V2"/>
<name>A0A6N9H4V2_9MICO</name>
<dbReference type="InterPro" id="IPR000835">
    <property type="entry name" value="HTH_MarR-typ"/>
</dbReference>
<organism evidence="2 3">
    <name type="scientific">Brevibacterium rongguiense</name>
    <dbReference type="NCBI Taxonomy" id="2695267"/>
    <lineage>
        <taxon>Bacteria</taxon>
        <taxon>Bacillati</taxon>
        <taxon>Actinomycetota</taxon>
        <taxon>Actinomycetes</taxon>
        <taxon>Micrococcales</taxon>
        <taxon>Brevibacteriaceae</taxon>
        <taxon>Brevibacterium</taxon>
    </lineage>
</organism>
<dbReference type="InterPro" id="IPR039422">
    <property type="entry name" value="MarR/SlyA-like"/>
</dbReference>
<evidence type="ECO:0000313" key="3">
    <source>
        <dbReference type="Proteomes" id="UP000469215"/>
    </source>
</evidence>
<evidence type="ECO:0000313" key="2">
    <source>
        <dbReference type="EMBL" id="MYM18702.1"/>
    </source>
</evidence>
<dbReference type="GO" id="GO:0006950">
    <property type="term" value="P:response to stress"/>
    <property type="evidence" value="ECO:0007669"/>
    <property type="project" value="TreeGrafter"/>
</dbReference>
<dbReference type="InterPro" id="IPR036388">
    <property type="entry name" value="WH-like_DNA-bd_sf"/>
</dbReference>
<dbReference type="SUPFAM" id="SSF46785">
    <property type="entry name" value="Winged helix' DNA-binding domain"/>
    <property type="match status" value="1"/>
</dbReference>
<reference evidence="2 3" key="1">
    <citation type="submission" date="2020-01" db="EMBL/GenBank/DDBJ databases">
        <authorList>
            <person name="Deng T."/>
        </authorList>
    </citation>
    <scope>NUCLEOTIDE SEQUENCE [LARGE SCALE GENOMIC DNA]</scope>
    <source>
        <strain evidence="2 3">5221</strain>
    </source>
</reference>
<dbReference type="EMBL" id="WWEQ01000004">
    <property type="protein sequence ID" value="MYM18702.1"/>
    <property type="molecule type" value="Genomic_DNA"/>
</dbReference>
<dbReference type="PROSITE" id="PS50995">
    <property type="entry name" value="HTH_MARR_2"/>
    <property type="match status" value="1"/>
</dbReference>
<dbReference type="PANTHER" id="PTHR33164">
    <property type="entry name" value="TRANSCRIPTIONAL REGULATOR, MARR FAMILY"/>
    <property type="match status" value="1"/>
</dbReference>
<protein>
    <submittedName>
        <fullName evidence="2">MarR family transcriptional regulator</fullName>
    </submittedName>
</protein>
<gene>
    <name evidence="2" type="ORF">GSY69_01585</name>
</gene>
<dbReference type="Gene3D" id="1.10.10.10">
    <property type="entry name" value="Winged helix-like DNA-binding domain superfamily/Winged helix DNA-binding domain"/>
    <property type="match status" value="1"/>
</dbReference>
<keyword evidence="3" id="KW-1185">Reference proteome</keyword>
<dbReference type="Proteomes" id="UP000469215">
    <property type="component" value="Unassembled WGS sequence"/>
</dbReference>
<proteinExistence type="predicted"/>
<dbReference type="GO" id="GO:0003700">
    <property type="term" value="F:DNA-binding transcription factor activity"/>
    <property type="evidence" value="ECO:0007669"/>
    <property type="project" value="InterPro"/>
</dbReference>
<dbReference type="PANTHER" id="PTHR33164:SF43">
    <property type="entry name" value="HTH-TYPE TRANSCRIPTIONAL REPRESSOR YETL"/>
    <property type="match status" value="1"/>
</dbReference>